<dbReference type="PANTHER" id="PTHR23112:SF37">
    <property type="entry name" value="G PROTEIN-COUPLED RECEPTOR GPR1"/>
    <property type="match status" value="1"/>
</dbReference>
<comment type="subcellular location">
    <subcellularLocation>
        <location evidence="1">Membrane</location>
        <topology evidence="1">Multi-pass membrane protein</topology>
    </subcellularLocation>
</comment>
<evidence type="ECO:0000256" key="6">
    <source>
        <dbReference type="SAM" id="Phobius"/>
    </source>
</evidence>
<feature type="region of interest" description="Disordered" evidence="5">
    <location>
        <begin position="397"/>
        <end position="427"/>
    </location>
</feature>
<protein>
    <recommendedName>
        <fullName evidence="7">G protein-coupled receptor GPR1/2/3 C-terminal domain-containing protein</fullName>
    </recommendedName>
</protein>
<evidence type="ECO:0000313" key="9">
    <source>
        <dbReference type="Proteomes" id="UP001219568"/>
    </source>
</evidence>
<reference evidence="8" key="1">
    <citation type="journal article" date="2023" name="IMA Fungus">
        <title>Comparative genomic study of the Penicillium genus elucidates a diverse pangenome and 15 lateral gene transfer events.</title>
        <authorList>
            <person name="Petersen C."/>
            <person name="Sorensen T."/>
            <person name="Nielsen M.R."/>
            <person name="Sondergaard T.E."/>
            <person name="Sorensen J.L."/>
            <person name="Fitzpatrick D.A."/>
            <person name="Frisvad J.C."/>
            <person name="Nielsen K.L."/>
        </authorList>
    </citation>
    <scope>NUCLEOTIDE SEQUENCE</scope>
    <source>
        <strain evidence="8">IBT 15450</strain>
    </source>
</reference>
<keyword evidence="4 6" id="KW-0472">Membrane</keyword>
<accession>A0AAD6N9G5</accession>
<evidence type="ECO:0000313" key="8">
    <source>
        <dbReference type="EMBL" id="KAJ6041624.1"/>
    </source>
</evidence>
<feature type="domain" description="G protein-coupled receptor GPR1/2/3 C-terminal" evidence="7">
    <location>
        <begin position="238"/>
        <end position="307"/>
    </location>
</feature>
<feature type="region of interest" description="Disordered" evidence="5">
    <location>
        <begin position="353"/>
        <end position="376"/>
    </location>
</feature>
<keyword evidence="3 6" id="KW-1133">Transmembrane helix</keyword>
<dbReference type="Gene3D" id="1.20.1070.10">
    <property type="entry name" value="Rhodopsin 7-helix transmembrane proteins"/>
    <property type="match status" value="1"/>
</dbReference>
<feature type="transmembrane region" description="Helical" evidence="6">
    <location>
        <begin position="81"/>
        <end position="104"/>
    </location>
</feature>
<dbReference type="Pfam" id="PF11970">
    <property type="entry name" value="GPR_Gpa2_C"/>
    <property type="match status" value="1"/>
</dbReference>
<feature type="transmembrane region" description="Helical" evidence="6">
    <location>
        <begin position="246"/>
        <end position="266"/>
    </location>
</feature>
<feature type="transmembrane region" description="Helical" evidence="6">
    <location>
        <begin position="36"/>
        <end position="60"/>
    </location>
</feature>
<dbReference type="EMBL" id="JAQJZL010000005">
    <property type="protein sequence ID" value="KAJ6041624.1"/>
    <property type="molecule type" value="Genomic_DNA"/>
</dbReference>
<keyword evidence="2 6" id="KW-0812">Transmembrane</keyword>
<evidence type="ECO:0000256" key="2">
    <source>
        <dbReference type="ARBA" id="ARBA00022692"/>
    </source>
</evidence>
<name>A0AAD6N9G5_PENCN</name>
<evidence type="ECO:0000256" key="3">
    <source>
        <dbReference type="ARBA" id="ARBA00022989"/>
    </source>
</evidence>
<dbReference type="SUPFAM" id="SSF81321">
    <property type="entry name" value="Family A G protein-coupled receptor-like"/>
    <property type="match status" value="1"/>
</dbReference>
<evidence type="ECO:0000259" key="7">
    <source>
        <dbReference type="Pfam" id="PF11970"/>
    </source>
</evidence>
<dbReference type="Proteomes" id="UP001219568">
    <property type="component" value="Unassembled WGS sequence"/>
</dbReference>
<dbReference type="GO" id="GO:0007189">
    <property type="term" value="P:adenylate cyclase-activating G protein-coupled receptor signaling pathway"/>
    <property type="evidence" value="ECO:0007669"/>
    <property type="project" value="TreeGrafter"/>
</dbReference>
<evidence type="ECO:0000256" key="5">
    <source>
        <dbReference type="SAM" id="MobiDB-lite"/>
    </source>
</evidence>
<dbReference type="AlphaFoldDB" id="A0AAD6N9G5"/>
<reference evidence="8" key="2">
    <citation type="submission" date="2023-01" db="EMBL/GenBank/DDBJ databases">
        <authorList>
            <person name="Petersen C."/>
        </authorList>
    </citation>
    <scope>NUCLEOTIDE SEQUENCE</scope>
    <source>
        <strain evidence="8">IBT 15450</strain>
    </source>
</reference>
<dbReference type="PANTHER" id="PTHR23112">
    <property type="entry name" value="G PROTEIN-COUPLED RECEPTOR 157-RELATED"/>
    <property type="match status" value="1"/>
</dbReference>
<proteinExistence type="predicted"/>
<dbReference type="GO" id="GO:0005886">
    <property type="term" value="C:plasma membrane"/>
    <property type="evidence" value="ECO:0007669"/>
    <property type="project" value="TreeGrafter"/>
</dbReference>
<dbReference type="InterPro" id="IPR022596">
    <property type="entry name" value="GPR1/2/3_C"/>
</dbReference>
<feature type="transmembrane region" description="Helical" evidence="6">
    <location>
        <begin position="204"/>
        <end position="225"/>
    </location>
</feature>
<feature type="compositionally biased region" description="Basic and acidic residues" evidence="5">
    <location>
        <begin position="397"/>
        <end position="413"/>
    </location>
</feature>
<evidence type="ECO:0000256" key="1">
    <source>
        <dbReference type="ARBA" id="ARBA00004141"/>
    </source>
</evidence>
<gene>
    <name evidence="8" type="ORF">N7460_007014</name>
</gene>
<organism evidence="8 9">
    <name type="scientific">Penicillium canescens</name>
    <dbReference type="NCBI Taxonomy" id="5083"/>
    <lineage>
        <taxon>Eukaryota</taxon>
        <taxon>Fungi</taxon>
        <taxon>Dikarya</taxon>
        <taxon>Ascomycota</taxon>
        <taxon>Pezizomycotina</taxon>
        <taxon>Eurotiomycetes</taxon>
        <taxon>Eurotiomycetidae</taxon>
        <taxon>Eurotiales</taxon>
        <taxon>Aspergillaceae</taxon>
        <taxon>Penicillium</taxon>
    </lineage>
</organism>
<evidence type="ECO:0000256" key="4">
    <source>
        <dbReference type="ARBA" id="ARBA00023136"/>
    </source>
</evidence>
<feature type="transmembrane region" description="Helical" evidence="6">
    <location>
        <begin position="124"/>
        <end position="142"/>
    </location>
</feature>
<dbReference type="GO" id="GO:0004930">
    <property type="term" value="F:G protein-coupled receptor activity"/>
    <property type="evidence" value="ECO:0007669"/>
    <property type="project" value="TreeGrafter"/>
</dbReference>
<keyword evidence="9" id="KW-1185">Reference proteome</keyword>
<sequence>MTDQLEKWDTIGNNLWLRSDIGQYDMSPLPSVFRKGLIAIILIASLSVLTTFALLIFVAYRLIFSRSHSSRYVGYNQYIILIYQLILADLQHSLGYLISVKWLVEDKITADSWTCFVQGMWLQLANPGSGLFVLAIAIHTCLAVTMNRKLSYRAFVAFIISIWVFLVALVIIPIAMHGREAIVPSGPWCWINSKYEPLRLYTHYLWIFVAEFGSASLYAIVAFQLRQIITQSAILENRRTESLHRVVRCMAICPIAYIVLSLPIAAGRMAMMQGITPSPAYFCAAAAIITSSGVVDVTIYTLTRRNLITNSEPGYDHSRDRFGISTSRKHAHHLATITAEPKTNRAGISRLRSRSHKVTQAGGSSTDNIAHDVSEDSPGLAQTYKLTTFEVTSERVHLSQAEASRRMSRDSERSTPAMPPTAKLWGW</sequence>
<feature type="transmembrane region" description="Helical" evidence="6">
    <location>
        <begin position="278"/>
        <end position="302"/>
    </location>
</feature>
<comment type="caution">
    <text evidence="8">The sequence shown here is derived from an EMBL/GenBank/DDBJ whole genome shotgun (WGS) entry which is preliminary data.</text>
</comment>
<feature type="transmembrane region" description="Helical" evidence="6">
    <location>
        <begin position="154"/>
        <end position="176"/>
    </location>
</feature>